<dbReference type="PANTHER" id="PTHR46228:SF2">
    <property type="entry name" value="KELCH REPEAT PROTEIN (AFU_ORTHOLOGUE AFUA_4G14350)"/>
    <property type="match status" value="1"/>
</dbReference>
<feature type="domain" description="PSI" evidence="8">
    <location>
        <begin position="342"/>
        <end position="398"/>
    </location>
</feature>
<dbReference type="EMBL" id="BQXS01012256">
    <property type="protein sequence ID" value="GKT20709.1"/>
    <property type="molecule type" value="Genomic_DNA"/>
</dbReference>
<evidence type="ECO:0000313" key="9">
    <source>
        <dbReference type="EMBL" id="GKT20709.1"/>
    </source>
</evidence>
<dbReference type="PANTHER" id="PTHR46228">
    <property type="entry name" value="KELCH DOMAIN-CONTAINING PROTEIN"/>
    <property type="match status" value="1"/>
</dbReference>
<comment type="subcellular location">
    <subcellularLocation>
        <location evidence="1">Membrane</location>
    </subcellularLocation>
</comment>
<keyword evidence="7" id="KW-0812">Transmembrane</keyword>
<keyword evidence="4 7" id="KW-0472">Membrane</keyword>
<dbReference type="Gene3D" id="2.120.10.80">
    <property type="entry name" value="Kelch-type beta propeller"/>
    <property type="match status" value="2"/>
</dbReference>
<dbReference type="Proteomes" id="UP001057375">
    <property type="component" value="Unassembled WGS sequence"/>
</dbReference>
<feature type="domain" description="PSI" evidence="8">
    <location>
        <begin position="513"/>
        <end position="559"/>
    </location>
</feature>
<evidence type="ECO:0000256" key="6">
    <source>
        <dbReference type="SAM" id="MobiDB-lite"/>
    </source>
</evidence>
<feature type="transmembrane region" description="Helical" evidence="7">
    <location>
        <begin position="730"/>
        <end position="756"/>
    </location>
</feature>
<reference evidence="9" key="1">
    <citation type="submission" date="2022-03" db="EMBL/GenBank/DDBJ databases">
        <title>Draft genome sequence of Aduncisulcus paluster, a free-living microaerophilic Fornicata.</title>
        <authorList>
            <person name="Yuyama I."/>
            <person name="Kume K."/>
            <person name="Tamura T."/>
            <person name="Inagaki Y."/>
            <person name="Hashimoto T."/>
        </authorList>
    </citation>
    <scope>NUCLEOTIDE SEQUENCE</scope>
    <source>
        <strain evidence="9">NY0171</strain>
    </source>
</reference>
<dbReference type="SUPFAM" id="SSF50965">
    <property type="entry name" value="Galactose oxidase, central domain"/>
    <property type="match status" value="2"/>
</dbReference>
<evidence type="ECO:0000256" key="7">
    <source>
        <dbReference type="SAM" id="Phobius"/>
    </source>
</evidence>
<evidence type="ECO:0000256" key="2">
    <source>
        <dbReference type="ARBA" id="ARBA00022441"/>
    </source>
</evidence>
<name>A0ABQ5JX08_9EUKA</name>
<evidence type="ECO:0000256" key="1">
    <source>
        <dbReference type="ARBA" id="ARBA00004370"/>
    </source>
</evidence>
<dbReference type="SMART" id="SM00423">
    <property type="entry name" value="PSI"/>
    <property type="match status" value="7"/>
</dbReference>
<feature type="domain" description="PSI" evidence="8">
    <location>
        <begin position="568"/>
        <end position="616"/>
    </location>
</feature>
<evidence type="ECO:0000313" key="10">
    <source>
        <dbReference type="Proteomes" id="UP001057375"/>
    </source>
</evidence>
<keyword evidence="5" id="KW-0325">Glycoprotein</keyword>
<dbReference type="Pfam" id="PF01437">
    <property type="entry name" value="PSI"/>
    <property type="match status" value="1"/>
</dbReference>
<dbReference type="InterPro" id="IPR016201">
    <property type="entry name" value="PSI"/>
</dbReference>
<accession>A0ABQ5JX08</accession>
<evidence type="ECO:0000256" key="4">
    <source>
        <dbReference type="ARBA" id="ARBA00023136"/>
    </source>
</evidence>
<feature type="domain" description="PSI" evidence="8">
    <location>
        <begin position="668"/>
        <end position="715"/>
    </location>
</feature>
<keyword evidence="2" id="KW-0880">Kelch repeat</keyword>
<evidence type="ECO:0000256" key="3">
    <source>
        <dbReference type="ARBA" id="ARBA00022737"/>
    </source>
</evidence>
<dbReference type="Pfam" id="PF24681">
    <property type="entry name" value="Kelch_KLHDC2_KLHL20_DRC7"/>
    <property type="match status" value="1"/>
</dbReference>
<feature type="region of interest" description="Disordered" evidence="6">
    <location>
        <begin position="766"/>
        <end position="805"/>
    </location>
</feature>
<proteinExistence type="predicted"/>
<organism evidence="9 10">
    <name type="scientific">Aduncisulcus paluster</name>
    <dbReference type="NCBI Taxonomy" id="2918883"/>
    <lineage>
        <taxon>Eukaryota</taxon>
        <taxon>Metamonada</taxon>
        <taxon>Carpediemonas-like organisms</taxon>
        <taxon>Aduncisulcus</taxon>
    </lineage>
</organism>
<sequence length="805" mass="86106">MATNSWNLFTPLGDAMDARQGHIMCSFTDGDAVKLLVYGGEYDNQMHNDVFVGTLDFSVRSITWSQITVTTSTTMMPKARAYASVFCTDTAMYFYGGMSNNNSLLNDVHYIAYDTPNEIVYVSAATNAPPKRYGASFTYNSAIDADRAFLFGGRTDSDALTLDNDLFVFNLTTQQWESEITPSGIPPRARYNHTASIMASGMYDECLFVIFGSCSSDDGSVEEVCDDIYKYCVATNEWVADKTETGLSAFNEASSTLSLVSGRTNVYIFAGQTNAVYSYHPGDNEIGTWSPDGVYALREYAATASYVGMLDDTTSEHGALIMHGGLNVTTEASDLYVYRIEDCSAYTVCSSCRVDHTTADSNYVTEGTCSWCGYSQTCISDVATCDAGLYQGDSNSCPDCSSYSTCGSCTADASCGWCAEENKCVEGDTYGPYDASILCSRSFRYSECAACGHYDNDSECINDSDNMCGWCWGDITNGYLPSNAGNECVEGGYGWQTPGSNCNNGWEYGTVVGCSNYDNDATQCIQQGYQTSERLCGWCASAGQCLYGDDVGPFVDACDIWYPETITSCNQITSCSECTYGSQFGLSCGWCETDGTCVDTNTGSDTCADYRGSQCVPCSSYTSCSTCAQPSFCSWCSASQQCVSTSESTDICSGDNESIFDVTDQCPFCSKFTKKKKCMEGNGENGIACGWCDNKDLDTQCMEGDASSPQTLSCPADDWIFPGNENDSELGIGGIILICLGSAAVVGGGIGGVVVYKNSGDDAEASASGDMSGGYMPLEEGGAQTPVAGGDLDHATLGDDGYDSL</sequence>
<gene>
    <name evidence="9" type="ORF">ADUPG1_011752</name>
</gene>
<keyword evidence="3" id="KW-0677">Repeat</keyword>
<dbReference type="InterPro" id="IPR002165">
    <property type="entry name" value="Plexin_repeat"/>
</dbReference>
<feature type="domain" description="PSI" evidence="8">
    <location>
        <begin position="450"/>
        <end position="503"/>
    </location>
</feature>
<keyword evidence="7" id="KW-1133">Transmembrane helix</keyword>
<comment type="caution">
    <text evidence="9">The sequence shown here is derived from an EMBL/GenBank/DDBJ whole genome shotgun (WGS) entry which is preliminary data.</text>
</comment>
<feature type="domain" description="PSI" evidence="8">
    <location>
        <begin position="399"/>
        <end position="449"/>
    </location>
</feature>
<keyword evidence="10" id="KW-1185">Reference proteome</keyword>
<dbReference type="InterPro" id="IPR011043">
    <property type="entry name" value="Gal_Oxase/kelch_b-propeller"/>
</dbReference>
<dbReference type="InterPro" id="IPR015915">
    <property type="entry name" value="Kelch-typ_b-propeller"/>
</dbReference>
<evidence type="ECO:0000259" key="8">
    <source>
        <dbReference type="SMART" id="SM00423"/>
    </source>
</evidence>
<feature type="domain" description="PSI" evidence="8">
    <location>
        <begin position="617"/>
        <end position="667"/>
    </location>
</feature>
<protein>
    <recommendedName>
        <fullName evidence="8">PSI domain-containing protein</fullName>
    </recommendedName>
</protein>
<evidence type="ECO:0000256" key="5">
    <source>
        <dbReference type="ARBA" id="ARBA00023180"/>
    </source>
</evidence>